<name>A0ABR9EAY5_9GAMM</name>
<dbReference type="InterPro" id="IPR025495">
    <property type="entry name" value="DUF4386"/>
</dbReference>
<accession>A0ABR9EAY5</accession>
<evidence type="ECO:0000256" key="1">
    <source>
        <dbReference type="SAM" id="Phobius"/>
    </source>
</evidence>
<feature type="transmembrane region" description="Helical" evidence="1">
    <location>
        <begin position="12"/>
        <end position="30"/>
    </location>
</feature>
<evidence type="ECO:0000313" key="3">
    <source>
        <dbReference type="Proteomes" id="UP000615755"/>
    </source>
</evidence>
<evidence type="ECO:0008006" key="4">
    <source>
        <dbReference type="Google" id="ProtNLM"/>
    </source>
</evidence>
<feature type="transmembrane region" description="Helical" evidence="1">
    <location>
        <begin position="202"/>
        <end position="221"/>
    </location>
</feature>
<feature type="transmembrane region" description="Helical" evidence="1">
    <location>
        <begin position="178"/>
        <end position="196"/>
    </location>
</feature>
<dbReference type="EMBL" id="AQGV01000011">
    <property type="protein sequence ID" value="MBE0366948.1"/>
    <property type="molecule type" value="Genomic_DNA"/>
</dbReference>
<keyword evidence="3" id="KW-1185">Reference proteome</keyword>
<evidence type="ECO:0000313" key="2">
    <source>
        <dbReference type="EMBL" id="MBE0366948.1"/>
    </source>
</evidence>
<keyword evidence="1" id="KW-0812">Transmembrane</keyword>
<organism evidence="2 3">
    <name type="scientific">Pseudoalteromonas aurantia 208</name>
    <dbReference type="NCBI Taxonomy" id="1314867"/>
    <lineage>
        <taxon>Bacteria</taxon>
        <taxon>Pseudomonadati</taxon>
        <taxon>Pseudomonadota</taxon>
        <taxon>Gammaproteobacteria</taxon>
        <taxon>Alteromonadales</taxon>
        <taxon>Pseudoalteromonadaceae</taxon>
        <taxon>Pseudoalteromonas</taxon>
    </lineage>
</organism>
<feature type="transmembrane region" description="Helical" evidence="1">
    <location>
        <begin position="149"/>
        <end position="166"/>
    </location>
</feature>
<gene>
    <name evidence="2" type="ORF">PAUR_a0219</name>
</gene>
<keyword evidence="1" id="KW-0472">Membrane</keyword>
<dbReference type="RefSeq" id="WP_192506428.1">
    <property type="nucleotide sequence ID" value="NZ_AQGV01000011.1"/>
</dbReference>
<keyword evidence="1" id="KW-1133">Transmembrane helix</keyword>
<dbReference type="Pfam" id="PF14329">
    <property type="entry name" value="DUF4386"/>
    <property type="match status" value="1"/>
</dbReference>
<dbReference type="Proteomes" id="UP000615755">
    <property type="component" value="Unassembled WGS sequence"/>
</dbReference>
<proteinExistence type="predicted"/>
<protein>
    <recommendedName>
        <fullName evidence="4">DUF4386 domain-containing protein</fullName>
    </recommendedName>
</protein>
<feature type="transmembrane region" description="Helical" evidence="1">
    <location>
        <begin position="61"/>
        <end position="82"/>
    </location>
</feature>
<feature type="transmembrane region" description="Helical" evidence="1">
    <location>
        <begin position="94"/>
        <end position="117"/>
    </location>
</feature>
<comment type="caution">
    <text evidence="2">The sequence shown here is derived from an EMBL/GenBank/DDBJ whole genome shotgun (WGS) entry which is preliminary data.</text>
</comment>
<sequence length="244" mass="27657">MKREKNQNMQRFYARLAGLSYIIFTVAGLVKNFLLDTGLSDINALDANRIFANEMHFRFEILAEMVMFLGVMMASVSFYFVLKSVNKQLAQTALCLRLIETVFGGVAVIFSMAMLALSSKTYLLEMFDLEQVHTLVRVVASFRAPAYEYSWIFMGIAGVITFYLFFKTRYIPRAWSVWGMFTYTSLILYPIAKLLAPIPHEVMYLLMPGALFELGVGIWLLTVGIKLPKSDADALDVSQLASKE</sequence>
<reference evidence="2 3" key="1">
    <citation type="submission" date="2015-03" db="EMBL/GenBank/DDBJ databases">
        <title>Genome sequence of Pseudoalteromonas aurantia.</title>
        <authorList>
            <person name="Xie B.-B."/>
            <person name="Rong J.-C."/>
            <person name="Qin Q.-L."/>
            <person name="Zhang Y.-Z."/>
        </authorList>
    </citation>
    <scope>NUCLEOTIDE SEQUENCE [LARGE SCALE GENOMIC DNA]</scope>
    <source>
        <strain evidence="2 3">208</strain>
    </source>
</reference>